<keyword evidence="4" id="KW-1185">Reference proteome</keyword>
<proteinExistence type="predicted"/>
<keyword evidence="1" id="KW-0597">Phosphoprotein</keyword>
<dbReference type="SMART" id="SM00448">
    <property type="entry name" value="REC"/>
    <property type="match status" value="1"/>
</dbReference>
<dbReference type="InterPro" id="IPR052893">
    <property type="entry name" value="TCS_response_regulator"/>
</dbReference>
<gene>
    <name evidence="3" type="ORF">H6H04_12905</name>
</gene>
<dbReference type="PANTHER" id="PTHR44520:SF2">
    <property type="entry name" value="RESPONSE REGULATOR RCP1"/>
    <property type="match status" value="1"/>
</dbReference>
<dbReference type="Gene3D" id="3.40.50.2300">
    <property type="match status" value="1"/>
</dbReference>
<evidence type="ECO:0000256" key="1">
    <source>
        <dbReference type="PROSITE-ProRule" id="PRU00169"/>
    </source>
</evidence>
<reference evidence="3 4" key="1">
    <citation type="submission" date="2020-08" db="EMBL/GenBank/DDBJ databases">
        <title>Winogradskyella ouciana sp. nov., isolated from the hadal seawater of the Mariana Trench.</title>
        <authorList>
            <person name="He X."/>
        </authorList>
    </citation>
    <scope>NUCLEOTIDE SEQUENCE [LARGE SCALE GENOMIC DNA]</scope>
    <source>
        <strain evidence="3 4">KCTC 22026</strain>
    </source>
</reference>
<evidence type="ECO:0000313" key="4">
    <source>
        <dbReference type="Proteomes" id="UP000607435"/>
    </source>
</evidence>
<dbReference type="InterPro" id="IPR001789">
    <property type="entry name" value="Sig_transdc_resp-reg_receiver"/>
</dbReference>
<accession>A0ABR6Y3P9</accession>
<dbReference type="InterPro" id="IPR011006">
    <property type="entry name" value="CheY-like_superfamily"/>
</dbReference>
<dbReference type="Proteomes" id="UP000607435">
    <property type="component" value="Unassembled WGS sequence"/>
</dbReference>
<dbReference type="RefSeq" id="WP_186846401.1">
    <property type="nucleotide sequence ID" value="NZ_JACOME010000003.1"/>
</dbReference>
<evidence type="ECO:0000259" key="2">
    <source>
        <dbReference type="PROSITE" id="PS50110"/>
    </source>
</evidence>
<dbReference type="PANTHER" id="PTHR44520">
    <property type="entry name" value="RESPONSE REGULATOR RCP1-RELATED"/>
    <property type="match status" value="1"/>
</dbReference>
<comment type="caution">
    <text evidence="3">The sequence shown here is derived from an EMBL/GenBank/DDBJ whole genome shotgun (WGS) entry which is preliminary data.</text>
</comment>
<dbReference type="SUPFAM" id="SSF52172">
    <property type="entry name" value="CheY-like"/>
    <property type="match status" value="1"/>
</dbReference>
<dbReference type="Pfam" id="PF00072">
    <property type="entry name" value="Response_reg"/>
    <property type="match status" value="1"/>
</dbReference>
<organism evidence="3 4">
    <name type="scientific">Winogradskyella echinorum</name>
    <dbReference type="NCBI Taxonomy" id="538189"/>
    <lineage>
        <taxon>Bacteria</taxon>
        <taxon>Pseudomonadati</taxon>
        <taxon>Bacteroidota</taxon>
        <taxon>Flavobacteriia</taxon>
        <taxon>Flavobacteriales</taxon>
        <taxon>Flavobacteriaceae</taxon>
        <taxon>Winogradskyella</taxon>
    </lineage>
</organism>
<name>A0ABR6Y3P9_9FLAO</name>
<dbReference type="PROSITE" id="PS50110">
    <property type="entry name" value="RESPONSE_REGULATORY"/>
    <property type="match status" value="1"/>
</dbReference>
<sequence>MKKLKLTCIIDDDPIFVFTTKKLFDFNNYCESILIYHNGKEALEGLKPIIESNENVPELILLDLNMPIMDGWQFLDEFSKLKCNKKIVLYIVSSSIDPVDIERAKTYREVSNYIIKPITRESLAQIIDSF</sequence>
<dbReference type="EMBL" id="JACOME010000003">
    <property type="protein sequence ID" value="MBC3847289.1"/>
    <property type="molecule type" value="Genomic_DNA"/>
</dbReference>
<protein>
    <submittedName>
        <fullName evidence="3">Response regulator</fullName>
    </submittedName>
</protein>
<feature type="modified residue" description="4-aspartylphosphate" evidence="1">
    <location>
        <position position="63"/>
    </location>
</feature>
<feature type="domain" description="Response regulatory" evidence="2">
    <location>
        <begin position="6"/>
        <end position="130"/>
    </location>
</feature>
<evidence type="ECO:0000313" key="3">
    <source>
        <dbReference type="EMBL" id="MBC3847289.1"/>
    </source>
</evidence>